<feature type="compositionally biased region" description="Polar residues" evidence="10">
    <location>
        <begin position="972"/>
        <end position="988"/>
    </location>
</feature>
<feature type="compositionally biased region" description="Low complexity" evidence="10">
    <location>
        <begin position="444"/>
        <end position="454"/>
    </location>
</feature>
<dbReference type="FunFam" id="3.30.160.60:FF:000594">
    <property type="entry name" value="Transcription factor HIVEP2"/>
    <property type="match status" value="1"/>
</dbReference>
<dbReference type="Ensembl" id="ENSHHUT00000075785.1">
    <property type="protein sequence ID" value="ENSHHUP00000073368.1"/>
    <property type="gene ID" value="ENSHHUG00000043073.1"/>
</dbReference>
<feature type="compositionally biased region" description="Low complexity" evidence="10">
    <location>
        <begin position="938"/>
        <end position="954"/>
    </location>
</feature>
<dbReference type="GeneTree" id="ENSGT00940000157218"/>
<keyword evidence="3" id="KW-0677">Repeat</keyword>
<evidence type="ECO:0000256" key="3">
    <source>
        <dbReference type="ARBA" id="ARBA00022737"/>
    </source>
</evidence>
<feature type="compositionally biased region" description="Polar residues" evidence="10">
    <location>
        <begin position="870"/>
        <end position="881"/>
    </location>
</feature>
<dbReference type="GO" id="GO:0005634">
    <property type="term" value="C:nucleus"/>
    <property type="evidence" value="ECO:0007669"/>
    <property type="project" value="UniProtKB-SubCell"/>
</dbReference>
<evidence type="ECO:0000259" key="11">
    <source>
        <dbReference type="PROSITE" id="PS50157"/>
    </source>
</evidence>
<dbReference type="Gene3D" id="3.30.160.60">
    <property type="entry name" value="Classic Zinc Finger"/>
    <property type="match status" value="2"/>
</dbReference>
<dbReference type="Pfam" id="PF00096">
    <property type="entry name" value="zf-C2H2"/>
    <property type="match status" value="2"/>
</dbReference>
<evidence type="ECO:0000256" key="1">
    <source>
        <dbReference type="ARBA" id="ARBA00004123"/>
    </source>
</evidence>
<organism evidence="12 13">
    <name type="scientific">Hucho hucho</name>
    <name type="common">huchen</name>
    <dbReference type="NCBI Taxonomy" id="62062"/>
    <lineage>
        <taxon>Eukaryota</taxon>
        <taxon>Metazoa</taxon>
        <taxon>Chordata</taxon>
        <taxon>Craniata</taxon>
        <taxon>Vertebrata</taxon>
        <taxon>Euteleostomi</taxon>
        <taxon>Actinopterygii</taxon>
        <taxon>Neopterygii</taxon>
        <taxon>Teleostei</taxon>
        <taxon>Protacanthopterygii</taxon>
        <taxon>Salmoniformes</taxon>
        <taxon>Salmonidae</taxon>
        <taxon>Salmoninae</taxon>
        <taxon>Hucho</taxon>
    </lineage>
</organism>
<dbReference type="STRING" id="62062.ENSHHUP00000073368"/>
<evidence type="ECO:0000256" key="9">
    <source>
        <dbReference type="PROSITE-ProRule" id="PRU00042"/>
    </source>
</evidence>
<dbReference type="SMART" id="SM00355">
    <property type="entry name" value="ZnF_C2H2"/>
    <property type="match status" value="2"/>
</dbReference>
<dbReference type="GO" id="GO:0000978">
    <property type="term" value="F:RNA polymerase II cis-regulatory region sequence-specific DNA binding"/>
    <property type="evidence" value="ECO:0007669"/>
    <property type="project" value="TreeGrafter"/>
</dbReference>
<feature type="region of interest" description="Disordered" evidence="10">
    <location>
        <begin position="814"/>
        <end position="840"/>
    </location>
</feature>
<accession>A0A4W5QHK1</accession>
<feature type="region of interest" description="Disordered" evidence="10">
    <location>
        <begin position="138"/>
        <end position="166"/>
    </location>
</feature>
<dbReference type="AlphaFoldDB" id="A0A4W5QHK1"/>
<dbReference type="PROSITE" id="PS50157">
    <property type="entry name" value="ZINC_FINGER_C2H2_2"/>
    <property type="match status" value="2"/>
</dbReference>
<reference evidence="12" key="3">
    <citation type="submission" date="2025-09" db="UniProtKB">
        <authorList>
            <consortium name="Ensembl"/>
        </authorList>
    </citation>
    <scope>IDENTIFICATION</scope>
</reference>
<feature type="compositionally biased region" description="Low complexity" evidence="10">
    <location>
        <begin position="507"/>
        <end position="535"/>
    </location>
</feature>
<reference evidence="12" key="2">
    <citation type="submission" date="2025-08" db="UniProtKB">
        <authorList>
            <consortium name="Ensembl"/>
        </authorList>
    </citation>
    <scope>IDENTIFICATION</scope>
</reference>
<evidence type="ECO:0000313" key="13">
    <source>
        <dbReference type="Proteomes" id="UP000314982"/>
    </source>
</evidence>
<proteinExistence type="predicted"/>
<feature type="compositionally biased region" description="Polar residues" evidence="10">
    <location>
        <begin position="183"/>
        <end position="194"/>
    </location>
</feature>
<keyword evidence="6" id="KW-0805">Transcription regulation</keyword>
<dbReference type="GO" id="GO:0000981">
    <property type="term" value="F:DNA-binding transcription factor activity, RNA polymerase II-specific"/>
    <property type="evidence" value="ECO:0007669"/>
    <property type="project" value="TreeGrafter"/>
</dbReference>
<evidence type="ECO:0000313" key="12">
    <source>
        <dbReference type="Ensembl" id="ENSHHUP00000073368.1"/>
    </source>
</evidence>
<dbReference type="InterPro" id="IPR036236">
    <property type="entry name" value="Znf_C2H2_sf"/>
</dbReference>
<evidence type="ECO:0000256" key="4">
    <source>
        <dbReference type="ARBA" id="ARBA00022771"/>
    </source>
</evidence>
<dbReference type="Proteomes" id="UP000314982">
    <property type="component" value="Unassembled WGS sequence"/>
</dbReference>
<feature type="region of interest" description="Disordered" evidence="10">
    <location>
        <begin position="934"/>
        <end position="988"/>
    </location>
</feature>
<name>A0A4W5QHK1_9TELE</name>
<keyword evidence="8" id="KW-0539">Nucleus</keyword>
<evidence type="ECO:0000256" key="10">
    <source>
        <dbReference type="SAM" id="MobiDB-lite"/>
    </source>
</evidence>
<sequence length="988" mass="107972">MTLPVSSKRLSETLLPVSQLTLPPGNHLALPLPPGSQLWSEEGCRSSGSGSNKRMLSPSNSVDFSPESKQQQKRVKEEEEESCVGNVIAETSTNEEKVEIPTCLPRVCTPISPEGPSYPTLQSTTSHSWCYLNYVKPNPSTSTDQPSVYSSWSTSEYDPNPPGLSTKTALSLLDCKQRVSPTIYTMSPMSSTPAETPPEPADMKTPCPSEVHATLPGDGHRVETTEQEQSAEDKEPKKDQEEEEEKEEEKEEKEKEEEAQSTSKCREPPPRIWICEGGYRSSEEYVYVRGRGRGRYVCEECGIRCKKPSMLRKHIRLHTDSRPYVCKHCNFAFKTKGNLTKHMKSKAHGKKCHDGPMTGTSLEEAEEGGSEDCSVWPETGQDEHRYSDVSETEEDDDDNEYDDEDDDGEEESWSHEDPSSTSHLKPPKPPNQNRTTPDRDRTRPSGPSQPSQPQRLNPQEPSLCYPAGSPSKKRALFSRRRHLDCAGHRSPRHCPSPTPSPSPSPSHPLASSPAPALSPSPSQHLSSSPSHCLPLSPAPALSPSPSQHLSSSPSHRLSSSPSHRLSSSPSHCLPLSPAPALSPSHRLSSSPSHRLSSSPAPALSPSHHLSPAHSLSPRMDLSPLRCPSPRHNLSPVSCHPSHPPLSSLPPRHKLSPAPCHPSPPSSLSLLGCHVSPCLERHPSPLRSLSLVRPKSPSGCSLAPQATIPAQHRTRLPRDPSSNPHRDRPASATSSKARLMKSYSVQEDDELRPPLLSPRTRPSRGGHGGVLSHLPLHSQQLARTTNLMIPIGGIHMVQPRNSPLYSLVTSPVAAKDTPTPARMDRSMTAQNTPNPSEIDQSRIRRAGLDEVPLSWPSSLKDHQNSLKEAARSSTSMHTSYQDNRVGEGEAGAECRQSTPLPDKAGMAHVHVCTMRPENHGSLSQREETKLLFTGTEVASSSHTTGTRTSTLSKGTTHTERDTDTHFREGSVFPVTTQGQKTPSSFQTKL</sequence>
<evidence type="ECO:0000256" key="8">
    <source>
        <dbReference type="ARBA" id="ARBA00023242"/>
    </source>
</evidence>
<dbReference type="GO" id="GO:0008270">
    <property type="term" value="F:zinc ion binding"/>
    <property type="evidence" value="ECO:0007669"/>
    <property type="project" value="UniProtKB-KW"/>
</dbReference>
<comment type="subcellular location">
    <subcellularLocation>
        <location evidence="1">Nucleus</location>
    </subcellularLocation>
</comment>
<feature type="compositionally biased region" description="Polar residues" evidence="10">
    <location>
        <begin position="826"/>
        <end position="837"/>
    </location>
</feature>
<dbReference type="PROSITE" id="PS00028">
    <property type="entry name" value="ZINC_FINGER_C2H2_1"/>
    <property type="match status" value="2"/>
</dbReference>
<feature type="compositionally biased region" description="Basic and acidic residues" evidence="10">
    <location>
        <begin position="231"/>
        <end position="240"/>
    </location>
</feature>
<dbReference type="PANTHER" id="PTHR45944:SF6">
    <property type="entry name" value="HIVEP ZINC FINGER 3A"/>
    <property type="match status" value="1"/>
</dbReference>
<reference evidence="13" key="1">
    <citation type="submission" date="2018-06" db="EMBL/GenBank/DDBJ databases">
        <title>Genome assembly of Danube salmon.</title>
        <authorList>
            <person name="Macqueen D.J."/>
            <person name="Gundappa M.K."/>
        </authorList>
    </citation>
    <scope>NUCLEOTIDE SEQUENCE [LARGE SCALE GENOMIC DNA]</scope>
</reference>
<evidence type="ECO:0000256" key="5">
    <source>
        <dbReference type="ARBA" id="ARBA00022833"/>
    </source>
</evidence>
<dbReference type="InterPro" id="IPR013087">
    <property type="entry name" value="Znf_C2H2_type"/>
</dbReference>
<feature type="compositionally biased region" description="Basic residues" evidence="10">
    <location>
        <begin position="471"/>
        <end position="482"/>
    </location>
</feature>
<feature type="compositionally biased region" description="Acidic residues" evidence="10">
    <location>
        <begin position="390"/>
        <end position="411"/>
    </location>
</feature>
<evidence type="ECO:0000256" key="6">
    <source>
        <dbReference type="ARBA" id="ARBA00023015"/>
    </source>
</evidence>
<dbReference type="InterPro" id="IPR051969">
    <property type="entry name" value="Zinc-finger_DNA-bd_regulators"/>
</dbReference>
<feature type="domain" description="C2H2-type" evidence="11">
    <location>
        <begin position="296"/>
        <end position="323"/>
    </location>
</feature>
<feature type="region of interest" description="Disordered" evidence="10">
    <location>
        <begin position="183"/>
        <end position="267"/>
    </location>
</feature>
<dbReference type="SUPFAM" id="SSF57667">
    <property type="entry name" value="beta-beta-alpha zinc fingers"/>
    <property type="match status" value="1"/>
</dbReference>
<feature type="compositionally biased region" description="Polar residues" evidence="10">
    <location>
        <begin position="52"/>
        <end position="63"/>
    </location>
</feature>
<feature type="domain" description="C2H2-type" evidence="11">
    <location>
        <begin position="324"/>
        <end position="348"/>
    </location>
</feature>
<keyword evidence="13" id="KW-1185">Reference proteome</keyword>
<feature type="region of interest" description="Disordered" evidence="10">
    <location>
        <begin position="868"/>
        <end position="901"/>
    </location>
</feature>
<protein>
    <recommendedName>
        <fullName evidence="11">C2H2-type domain-containing protein</fullName>
    </recommendedName>
</protein>
<feature type="compositionally biased region" description="Basic and acidic residues" evidence="10">
    <location>
        <begin position="955"/>
        <end position="967"/>
    </location>
</feature>
<keyword evidence="5" id="KW-0862">Zinc</keyword>
<feature type="region of interest" description="Disordered" evidence="10">
    <location>
        <begin position="26"/>
        <end position="81"/>
    </location>
</feature>
<feature type="compositionally biased region" description="Pro residues" evidence="10">
    <location>
        <begin position="494"/>
        <end position="506"/>
    </location>
</feature>
<feature type="region of interest" description="Disordered" evidence="10">
    <location>
        <begin position="688"/>
        <end position="769"/>
    </location>
</feature>
<keyword evidence="4 9" id="KW-0863">Zinc-finger</keyword>
<feature type="region of interest" description="Disordered" evidence="10">
    <location>
        <begin position="346"/>
        <end position="662"/>
    </location>
</feature>
<dbReference type="FunFam" id="3.30.160.60:FF:000145">
    <property type="entry name" value="Zinc finger protein 574"/>
    <property type="match status" value="1"/>
</dbReference>
<evidence type="ECO:0000256" key="7">
    <source>
        <dbReference type="ARBA" id="ARBA00023163"/>
    </source>
</evidence>
<keyword evidence="2" id="KW-0479">Metal-binding</keyword>
<feature type="compositionally biased region" description="Acidic residues" evidence="10">
    <location>
        <begin position="241"/>
        <end position="251"/>
    </location>
</feature>
<feature type="compositionally biased region" description="Basic and acidic residues" evidence="10">
    <location>
        <begin position="252"/>
        <end position="267"/>
    </location>
</feature>
<feature type="compositionally biased region" description="Low complexity" evidence="10">
    <location>
        <begin position="543"/>
        <end position="618"/>
    </location>
</feature>
<keyword evidence="7" id="KW-0804">Transcription</keyword>
<dbReference type="PANTHER" id="PTHR45944">
    <property type="entry name" value="SCHNURRI, ISOFORM F"/>
    <property type="match status" value="1"/>
</dbReference>
<evidence type="ECO:0000256" key="2">
    <source>
        <dbReference type="ARBA" id="ARBA00022723"/>
    </source>
</evidence>